<accession>A0AAN8NZY5</accession>
<sequence length="140" mass="16122">MAPYIVIIRLRSGIYGSYTLEEFVFKCLLPHVSKWTHLSTALRKKFKELTKVKTSAEDTPAPGWYPNLEATLKWPLDFSGLQKSLVGKPRVEEEEAVMAALLPPMKTCDLKIPIRKRPTGLYVRLKDFRHFPFITSMLLE</sequence>
<dbReference type="EMBL" id="JAWJWE010000004">
    <property type="protein sequence ID" value="KAK6636468.1"/>
    <property type="molecule type" value="Genomic_DNA"/>
</dbReference>
<proteinExistence type="predicted"/>
<gene>
    <name evidence="1" type="ORF">RUM43_010129</name>
</gene>
<name>A0AAN8NZY5_POLSC</name>
<evidence type="ECO:0000313" key="2">
    <source>
        <dbReference type="Proteomes" id="UP001372834"/>
    </source>
</evidence>
<comment type="caution">
    <text evidence="1">The sequence shown here is derived from an EMBL/GenBank/DDBJ whole genome shotgun (WGS) entry which is preliminary data.</text>
</comment>
<reference evidence="1 2" key="1">
    <citation type="submission" date="2023-10" db="EMBL/GenBank/DDBJ databases">
        <title>Genomes of two closely related lineages of the louse Polyplax serrata with different host specificities.</title>
        <authorList>
            <person name="Martinu J."/>
            <person name="Tarabai H."/>
            <person name="Stefka J."/>
            <person name="Hypsa V."/>
        </authorList>
    </citation>
    <scope>NUCLEOTIDE SEQUENCE [LARGE SCALE GENOMIC DNA]</scope>
    <source>
        <strain evidence="1">HR10_N</strain>
    </source>
</reference>
<dbReference type="AlphaFoldDB" id="A0AAN8NZY5"/>
<evidence type="ECO:0000313" key="1">
    <source>
        <dbReference type="EMBL" id="KAK6636468.1"/>
    </source>
</evidence>
<organism evidence="1 2">
    <name type="scientific">Polyplax serrata</name>
    <name type="common">Common mouse louse</name>
    <dbReference type="NCBI Taxonomy" id="468196"/>
    <lineage>
        <taxon>Eukaryota</taxon>
        <taxon>Metazoa</taxon>
        <taxon>Ecdysozoa</taxon>
        <taxon>Arthropoda</taxon>
        <taxon>Hexapoda</taxon>
        <taxon>Insecta</taxon>
        <taxon>Pterygota</taxon>
        <taxon>Neoptera</taxon>
        <taxon>Paraneoptera</taxon>
        <taxon>Psocodea</taxon>
        <taxon>Troctomorpha</taxon>
        <taxon>Phthiraptera</taxon>
        <taxon>Anoplura</taxon>
        <taxon>Polyplacidae</taxon>
        <taxon>Polyplax</taxon>
    </lineage>
</organism>
<dbReference type="Proteomes" id="UP001372834">
    <property type="component" value="Unassembled WGS sequence"/>
</dbReference>
<protein>
    <submittedName>
        <fullName evidence="1">Uncharacterized protein</fullName>
    </submittedName>
</protein>